<evidence type="ECO:0000256" key="4">
    <source>
        <dbReference type="ARBA" id="ARBA00022801"/>
    </source>
</evidence>
<dbReference type="SUPFAM" id="SSF53474">
    <property type="entry name" value="alpha/beta-Hydrolases"/>
    <property type="match status" value="1"/>
</dbReference>
<proteinExistence type="inferred from homology"/>
<protein>
    <submittedName>
        <fullName evidence="6">Uncharacterized protein</fullName>
    </submittedName>
</protein>
<dbReference type="AlphaFoldDB" id="A0A9P4GSA4"/>
<dbReference type="InterPro" id="IPR029058">
    <property type="entry name" value="AB_hydrolase_fold"/>
</dbReference>
<sequence>MPLDIDGQLDFVESFLKDHAGPDTRVILMGHSLGAYLIMEMLRRRRTHLGPLASSVVGAIGLFPAVVHLAQSAGGRRIQRLLDVPCLALFVMLVVRIVGLLPTRILQHALKTLLGYPEHSATTTVHWLQSPWGFPESIHLLREELSRITADAWDDQVWESRVHLLFGERDEYVPNFHRDALISARNHQVAGQVSDLTHGSDWAVAPCMEFAATGIPHDFSIRHSGPVAERAADWVIGMIGPARTR</sequence>
<dbReference type="EMBL" id="ML976614">
    <property type="protein sequence ID" value="KAF1850892.1"/>
    <property type="molecule type" value="Genomic_DNA"/>
</dbReference>
<keyword evidence="3" id="KW-0551">Lipid droplet</keyword>
<keyword evidence="5" id="KW-0812">Transmembrane</keyword>
<gene>
    <name evidence="6" type="ORF">K460DRAFT_23576</name>
</gene>
<comment type="similarity">
    <text evidence="2">Belongs to the AB hydrolase superfamily. LDAH family.</text>
</comment>
<evidence type="ECO:0000256" key="5">
    <source>
        <dbReference type="SAM" id="Phobius"/>
    </source>
</evidence>
<keyword evidence="5" id="KW-0472">Membrane</keyword>
<feature type="transmembrane region" description="Helical" evidence="5">
    <location>
        <begin position="49"/>
        <end position="70"/>
    </location>
</feature>
<evidence type="ECO:0000256" key="3">
    <source>
        <dbReference type="ARBA" id="ARBA00022677"/>
    </source>
</evidence>
<feature type="transmembrane region" description="Helical" evidence="5">
    <location>
        <begin position="82"/>
        <end position="101"/>
    </location>
</feature>
<dbReference type="GO" id="GO:0016298">
    <property type="term" value="F:lipase activity"/>
    <property type="evidence" value="ECO:0007669"/>
    <property type="project" value="InterPro"/>
</dbReference>
<reference evidence="6" key="1">
    <citation type="submission" date="2020-01" db="EMBL/GenBank/DDBJ databases">
        <authorList>
            <consortium name="DOE Joint Genome Institute"/>
            <person name="Haridas S."/>
            <person name="Albert R."/>
            <person name="Binder M."/>
            <person name="Bloem J."/>
            <person name="Labutti K."/>
            <person name="Salamov A."/>
            <person name="Andreopoulos B."/>
            <person name="Baker S.E."/>
            <person name="Barry K."/>
            <person name="Bills G."/>
            <person name="Bluhm B.H."/>
            <person name="Cannon C."/>
            <person name="Castanera R."/>
            <person name="Culley D.E."/>
            <person name="Daum C."/>
            <person name="Ezra D."/>
            <person name="Gonzalez J.B."/>
            <person name="Henrissat B."/>
            <person name="Kuo A."/>
            <person name="Liang C."/>
            <person name="Lipzen A."/>
            <person name="Lutzoni F."/>
            <person name="Magnuson J."/>
            <person name="Mondo S."/>
            <person name="Nolan M."/>
            <person name="Ohm R."/>
            <person name="Pangilinan J."/>
            <person name="Park H.-J."/>
            <person name="Ramirez L."/>
            <person name="Alfaro M."/>
            <person name="Sun H."/>
            <person name="Tritt A."/>
            <person name="Yoshinaga Y."/>
            <person name="Zwiers L.-H."/>
            <person name="Turgeon B.G."/>
            <person name="Goodwin S.B."/>
            <person name="Spatafora J.W."/>
            <person name="Crous P.W."/>
            <person name="Grigoriev I.V."/>
        </authorList>
    </citation>
    <scope>NUCLEOTIDE SEQUENCE</scope>
    <source>
        <strain evidence="6">CBS 394.84</strain>
    </source>
</reference>
<organism evidence="6 7">
    <name type="scientific">Cucurbitaria berberidis CBS 394.84</name>
    <dbReference type="NCBI Taxonomy" id="1168544"/>
    <lineage>
        <taxon>Eukaryota</taxon>
        <taxon>Fungi</taxon>
        <taxon>Dikarya</taxon>
        <taxon>Ascomycota</taxon>
        <taxon>Pezizomycotina</taxon>
        <taxon>Dothideomycetes</taxon>
        <taxon>Pleosporomycetidae</taxon>
        <taxon>Pleosporales</taxon>
        <taxon>Pleosporineae</taxon>
        <taxon>Cucurbitariaceae</taxon>
        <taxon>Cucurbitaria</taxon>
    </lineage>
</organism>
<dbReference type="GO" id="GO:0019915">
    <property type="term" value="P:lipid storage"/>
    <property type="evidence" value="ECO:0007669"/>
    <property type="project" value="InterPro"/>
</dbReference>
<evidence type="ECO:0000313" key="7">
    <source>
        <dbReference type="Proteomes" id="UP000800039"/>
    </source>
</evidence>
<dbReference type="RefSeq" id="XP_040793455.1">
    <property type="nucleotide sequence ID" value="XM_040927295.1"/>
</dbReference>
<dbReference type="PANTHER" id="PTHR13390:SF0">
    <property type="entry name" value="LIPID DROPLET-ASSOCIATED HYDROLASE"/>
    <property type="match status" value="1"/>
</dbReference>
<keyword evidence="7" id="KW-1185">Reference proteome</keyword>
<dbReference type="Pfam" id="PF10230">
    <property type="entry name" value="LIDHydrolase"/>
    <property type="match status" value="1"/>
</dbReference>
<dbReference type="Proteomes" id="UP000800039">
    <property type="component" value="Unassembled WGS sequence"/>
</dbReference>
<evidence type="ECO:0000313" key="6">
    <source>
        <dbReference type="EMBL" id="KAF1850892.1"/>
    </source>
</evidence>
<name>A0A9P4GSA4_9PLEO</name>
<accession>A0A9P4GSA4</accession>
<keyword evidence="4" id="KW-0378">Hydrolase</keyword>
<evidence type="ECO:0000256" key="2">
    <source>
        <dbReference type="ARBA" id="ARBA00008300"/>
    </source>
</evidence>
<dbReference type="Gene3D" id="3.40.50.1820">
    <property type="entry name" value="alpha/beta hydrolase"/>
    <property type="match status" value="1"/>
</dbReference>
<dbReference type="OrthoDB" id="448051at2759"/>
<dbReference type="GeneID" id="63844548"/>
<evidence type="ECO:0000256" key="1">
    <source>
        <dbReference type="ARBA" id="ARBA00004502"/>
    </source>
</evidence>
<comment type="caution">
    <text evidence="6">The sequence shown here is derived from an EMBL/GenBank/DDBJ whole genome shotgun (WGS) entry which is preliminary data.</text>
</comment>
<dbReference type="InterPro" id="IPR019363">
    <property type="entry name" value="LDAH"/>
</dbReference>
<dbReference type="PANTHER" id="PTHR13390">
    <property type="entry name" value="LIPASE"/>
    <property type="match status" value="1"/>
</dbReference>
<dbReference type="GO" id="GO:0005811">
    <property type="term" value="C:lipid droplet"/>
    <property type="evidence" value="ECO:0007669"/>
    <property type="project" value="UniProtKB-SubCell"/>
</dbReference>
<keyword evidence="5" id="KW-1133">Transmembrane helix</keyword>
<comment type="subcellular location">
    <subcellularLocation>
        <location evidence="1">Lipid droplet</location>
    </subcellularLocation>
</comment>